<comment type="caution">
    <text evidence="1">The sequence shown here is derived from an EMBL/GenBank/DDBJ whole genome shotgun (WGS) entry which is preliminary data.</text>
</comment>
<name>A0ABR3FJK6_9AGAR</name>
<accession>A0ABR3FJK6</accession>
<gene>
    <name evidence="1" type="ORF">V5O48_006492</name>
</gene>
<evidence type="ECO:0000313" key="2">
    <source>
        <dbReference type="Proteomes" id="UP001465976"/>
    </source>
</evidence>
<dbReference type="EMBL" id="JBAHYK010000299">
    <property type="protein sequence ID" value="KAL0575488.1"/>
    <property type="molecule type" value="Genomic_DNA"/>
</dbReference>
<protein>
    <submittedName>
        <fullName evidence="1">Uncharacterized protein</fullName>
    </submittedName>
</protein>
<keyword evidence="2" id="KW-1185">Reference proteome</keyword>
<reference evidence="1 2" key="1">
    <citation type="submission" date="2024-02" db="EMBL/GenBank/DDBJ databases">
        <title>A draft genome for the cacao thread blight pathogen Marasmius crinis-equi.</title>
        <authorList>
            <person name="Cohen S.P."/>
            <person name="Baruah I.K."/>
            <person name="Amoako-Attah I."/>
            <person name="Bukari Y."/>
            <person name="Meinhardt L.W."/>
            <person name="Bailey B.A."/>
        </authorList>
    </citation>
    <scope>NUCLEOTIDE SEQUENCE [LARGE SCALE GENOMIC DNA]</scope>
    <source>
        <strain evidence="1 2">GH-76</strain>
    </source>
</reference>
<dbReference type="Proteomes" id="UP001465976">
    <property type="component" value="Unassembled WGS sequence"/>
</dbReference>
<proteinExistence type="predicted"/>
<organism evidence="1 2">
    <name type="scientific">Marasmius crinis-equi</name>
    <dbReference type="NCBI Taxonomy" id="585013"/>
    <lineage>
        <taxon>Eukaryota</taxon>
        <taxon>Fungi</taxon>
        <taxon>Dikarya</taxon>
        <taxon>Basidiomycota</taxon>
        <taxon>Agaricomycotina</taxon>
        <taxon>Agaricomycetes</taxon>
        <taxon>Agaricomycetidae</taxon>
        <taxon>Agaricales</taxon>
        <taxon>Marasmiineae</taxon>
        <taxon>Marasmiaceae</taxon>
        <taxon>Marasmius</taxon>
    </lineage>
</organism>
<evidence type="ECO:0000313" key="1">
    <source>
        <dbReference type="EMBL" id="KAL0575488.1"/>
    </source>
</evidence>
<sequence length="417" mass="46225">MTSTAPSEPGSRQDRAETVKEYPASITAIGRVRRTSIPDAASFDLSRPGTDVNSVIVAIVALAEHINGPGPSASVAVANVERYWSSVLRPWVVFLLRQICRKRPPTPEGVDAFENILTAMPPLLALPDRRSGDQPTSHSSDSAIKPLIAPIWLQSVERHHVSWRLWSGLMTNMADSWPAFATPLGYTNDSNLGYIFLRHLNHLTKGLATSPASLVTDLTNFLCIISLDGNIHESSLGFPSLRDATIPALVRVISGVIRKRKISRSVDDWRNKRVAARRLVHVATQLLLLVVDSPGSVARALDVGILKAVINAPRWYFAESDSASCATLFRLVLNNISVFLAWPLVLRHFLKAGKRIPDLGRLEMELKAKNQLVSKTWECTNTKANELGDFWRELKEQISPLCNYNRVSPLRRALFSH</sequence>